<feature type="domain" description="E2F/DP family winged-helix DNA-binding" evidence="6">
    <location>
        <begin position="121"/>
        <end position="186"/>
    </location>
</feature>
<comment type="subcellular location">
    <subcellularLocation>
        <location evidence="5">Nucleus</location>
    </subcellularLocation>
</comment>
<evidence type="ECO:0000256" key="4">
    <source>
        <dbReference type="ARBA" id="ARBA00023163"/>
    </source>
</evidence>
<dbReference type="Pfam" id="PF02319">
    <property type="entry name" value="WHD_E2F_TDP"/>
    <property type="match status" value="1"/>
</dbReference>
<dbReference type="InterPro" id="IPR003316">
    <property type="entry name" value="E2F_WHTH_DNA-bd_dom"/>
</dbReference>
<dbReference type="Proteomes" id="UP000646548">
    <property type="component" value="Unassembled WGS sequence"/>
</dbReference>
<evidence type="ECO:0000256" key="3">
    <source>
        <dbReference type="ARBA" id="ARBA00023125"/>
    </source>
</evidence>
<dbReference type="SMART" id="SM01372">
    <property type="entry name" value="E2F_TDP"/>
    <property type="match status" value="1"/>
</dbReference>
<dbReference type="InterPro" id="IPR032198">
    <property type="entry name" value="E2F_CC-MB"/>
</dbReference>
<name>A0A834CEG2_ORYME</name>
<dbReference type="FunFam" id="1.10.10.10:FF:000008">
    <property type="entry name" value="E2F transcription factor 1"/>
    <property type="match status" value="1"/>
</dbReference>
<reference evidence="7" key="1">
    <citation type="journal article" name="BMC Genomics">
        <title>Long-read sequencing and de novo genome assembly of marine medaka (Oryzias melastigma).</title>
        <authorList>
            <person name="Liang P."/>
            <person name="Saqib H.S.A."/>
            <person name="Ni X."/>
            <person name="Shen Y."/>
        </authorList>
    </citation>
    <scope>NUCLEOTIDE SEQUENCE</scope>
    <source>
        <strain evidence="7">Bigg-433</strain>
    </source>
</reference>
<dbReference type="InterPro" id="IPR037241">
    <property type="entry name" value="E2F-DP_heterodim"/>
</dbReference>
<dbReference type="GO" id="GO:0046983">
    <property type="term" value="F:protein dimerization activity"/>
    <property type="evidence" value="ECO:0007669"/>
    <property type="project" value="InterPro"/>
</dbReference>
<evidence type="ECO:0000256" key="1">
    <source>
        <dbReference type="ARBA" id="ARBA00010940"/>
    </source>
</evidence>
<dbReference type="CDD" id="cd14660">
    <property type="entry name" value="E2F_DD"/>
    <property type="match status" value="1"/>
</dbReference>
<evidence type="ECO:0000256" key="5">
    <source>
        <dbReference type="RuleBase" id="RU003796"/>
    </source>
</evidence>
<dbReference type="AlphaFoldDB" id="A0A834CEG2"/>
<proteinExistence type="inferred from homology"/>
<dbReference type="InterPro" id="IPR015633">
    <property type="entry name" value="E2F"/>
</dbReference>
<dbReference type="InterPro" id="IPR036390">
    <property type="entry name" value="WH_DNA-bd_sf"/>
</dbReference>
<dbReference type="PANTHER" id="PTHR12081:SF18">
    <property type="entry name" value="TRANSCRIPTION FACTOR E2F2-RELATED"/>
    <property type="match status" value="1"/>
</dbReference>
<keyword evidence="2 5" id="KW-0805">Transcription regulation</keyword>
<dbReference type="GO" id="GO:0090575">
    <property type="term" value="C:RNA polymerase II transcription regulator complex"/>
    <property type="evidence" value="ECO:0007669"/>
    <property type="project" value="TreeGrafter"/>
</dbReference>
<evidence type="ECO:0000256" key="2">
    <source>
        <dbReference type="ARBA" id="ARBA00023015"/>
    </source>
</evidence>
<sequence length="406" mass="45658">MAGTSWTFGCTLISAQRFHLAQSEPQQYGGEVVLNGFYRRQKAALQAREVLILDRLLQDCHIRPSLDQSQSDIILQTDLQNVLFTSRVATLELDVGFTLDPEDDGYILQSEAAQQPYHRSRYDSSLGLLTSKFADMLRHSPDGILELNVVCQKLGAPKRRVYDITNVLEGIRLIRKKSKNHVQWFFYSVDIFFYIKINCHEEFNKYLVLKRSRKLVLCCSLTPWITYAYLTYTDVRQIPSLRDKTVILIKAPPETTLQVPHPEESLQIYLKSAFGPIEALLCSDELFPVKPLHGISGVSREGSSHTPPFILLSQVSSENAFKVSPEQPGNTICQITHRSDLQPKLTQQFLLSPTPLLSFGQPSRKDGPQGTPALAVSVGGQQYLLSLAANDGISQLFSPHLNQWNG</sequence>
<evidence type="ECO:0000313" key="8">
    <source>
        <dbReference type="Proteomes" id="UP000646548"/>
    </source>
</evidence>
<organism evidence="7 8">
    <name type="scientific">Oryzias melastigma</name>
    <name type="common">Marine medaka</name>
    <dbReference type="NCBI Taxonomy" id="30732"/>
    <lineage>
        <taxon>Eukaryota</taxon>
        <taxon>Metazoa</taxon>
        <taxon>Chordata</taxon>
        <taxon>Craniata</taxon>
        <taxon>Vertebrata</taxon>
        <taxon>Euteleostomi</taxon>
        <taxon>Actinopterygii</taxon>
        <taxon>Neopterygii</taxon>
        <taxon>Teleostei</taxon>
        <taxon>Neoteleostei</taxon>
        <taxon>Acanthomorphata</taxon>
        <taxon>Ovalentaria</taxon>
        <taxon>Atherinomorphae</taxon>
        <taxon>Beloniformes</taxon>
        <taxon>Adrianichthyidae</taxon>
        <taxon>Oryziinae</taxon>
        <taxon>Oryzias</taxon>
    </lineage>
</organism>
<dbReference type="SUPFAM" id="SSF46785">
    <property type="entry name" value="Winged helix' DNA-binding domain"/>
    <property type="match status" value="1"/>
</dbReference>
<accession>A0A834CEG2</accession>
<dbReference type="GO" id="GO:0000981">
    <property type="term" value="F:DNA-binding transcription factor activity, RNA polymerase II-specific"/>
    <property type="evidence" value="ECO:0007669"/>
    <property type="project" value="TreeGrafter"/>
</dbReference>
<keyword evidence="5" id="KW-0539">Nucleus</keyword>
<comment type="caution">
    <text evidence="7">The sequence shown here is derived from an EMBL/GenBank/DDBJ whole genome shotgun (WGS) entry which is preliminary data.</text>
</comment>
<comment type="similarity">
    <text evidence="1 5">Belongs to the E2F/DP family.</text>
</comment>
<dbReference type="PANTHER" id="PTHR12081">
    <property type="entry name" value="TRANSCRIPTION FACTOR E2F"/>
    <property type="match status" value="1"/>
</dbReference>
<dbReference type="Gene3D" id="6.10.250.540">
    <property type="match status" value="1"/>
</dbReference>
<protein>
    <submittedName>
        <fullName evidence="7">Transcription factor E2F3</fullName>
    </submittedName>
</protein>
<gene>
    <name evidence="7" type="ORF">FQA47_008146</name>
</gene>
<keyword evidence="3 5" id="KW-0238">DNA-binding</keyword>
<dbReference type="EMBL" id="WKFB01000294">
    <property type="protein sequence ID" value="KAF6728050.1"/>
    <property type="molecule type" value="Genomic_DNA"/>
</dbReference>
<evidence type="ECO:0000313" key="7">
    <source>
        <dbReference type="EMBL" id="KAF6728050.1"/>
    </source>
</evidence>
<dbReference type="Pfam" id="PF16421">
    <property type="entry name" value="E2F_CC-MB"/>
    <property type="match status" value="1"/>
</dbReference>
<dbReference type="GO" id="GO:0000978">
    <property type="term" value="F:RNA polymerase II cis-regulatory region sequence-specific DNA binding"/>
    <property type="evidence" value="ECO:0007669"/>
    <property type="project" value="InterPro"/>
</dbReference>
<evidence type="ECO:0000259" key="6">
    <source>
        <dbReference type="SMART" id="SM01372"/>
    </source>
</evidence>
<keyword evidence="4 5" id="KW-0804">Transcription</keyword>
<dbReference type="SUPFAM" id="SSF144074">
    <property type="entry name" value="E2F-DP heterodimerization region"/>
    <property type="match status" value="1"/>
</dbReference>